<reference evidence="3 4" key="1">
    <citation type="journal article" date="2018" name="Nat. Ecol. Evol.">
        <title>Pezizomycetes genomes reveal the molecular basis of ectomycorrhizal truffle lifestyle.</title>
        <authorList>
            <person name="Murat C."/>
            <person name="Payen T."/>
            <person name="Noel B."/>
            <person name="Kuo A."/>
            <person name="Morin E."/>
            <person name="Chen J."/>
            <person name="Kohler A."/>
            <person name="Krizsan K."/>
            <person name="Balestrini R."/>
            <person name="Da Silva C."/>
            <person name="Montanini B."/>
            <person name="Hainaut M."/>
            <person name="Levati E."/>
            <person name="Barry K.W."/>
            <person name="Belfiori B."/>
            <person name="Cichocki N."/>
            <person name="Clum A."/>
            <person name="Dockter R.B."/>
            <person name="Fauchery L."/>
            <person name="Guy J."/>
            <person name="Iotti M."/>
            <person name="Le Tacon F."/>
            <person name="Lindquist E.A."/>
            <person name="Lipzen A."/>
            <person name="Malagnac F."/>
            <person name="Mello A."/>
            <person name="Molinier V."/>
            <person name="Miyauchi S."/>
            <person name="Poulain J."/>
            <person name="Riccioni C."/>
            <person name="Rubini A."/>
            <person name="Sitrit Y."/>
            <person name="Splivallo R."/>
            <person name="Traeger S."/>
            <person name="Wang M."/>
            <person name="Zifcakova L."/>
            <person name="Wipf D."/>
            <person name="Zambonelli A."/>
            <person name="Paolocci F."/>
            <person name="Nowrousian M."/>
            <person name="Ottonello S."/>
            <person name="Baldrian P."/>
            <person name="Spatafora J.W."/>
            <person name="Henrissat B."/>
            <person name="Nagy L.G."/>
            <person name="Aury J.M."/>
            <person name="Wincker P."/>
            <person name="Grigoriev I.V."/>
            <person name="Bonfante P."/>
            <person name="Martin F.M."/>
        </authorList>
    </citation>
    <scope>NUCLEOTIDE SEQUENCE [LARGE SCALE GENOMIC DNA]</scope>
    <source>
        <strain evidence="3 4">120613-1</strain>
    </source>
</reference>
<feature type="region of interest" description="Disordered" evidence="1">
    <location>
        <begin position="576"/>
        <end position="611"/>
    </location>
</feature>
<organism evidence="3 4">
    <name type="scientific">Choiromyces venosus 120613-1</name>
    <dbReference type="NCBI Taxonomy" id="1336337"/>
    <lineage>
        <taxon>Eukaryota</taxon>
        <taxon>Fungi</taxon>
        <taxon>Dikarya</taxon>
        <taxon>Ascomycota</taxon>
        <taxon>Pezizomycotina</taxon>
        <taxon>Pezizomycetes</taxon>
        <taxon>Pezizales</taxon>
        <taxon>Tuberaceae</taxon>
        <taxon>Choiromyces</taxon>
    </lineage>
</organism>
<accession>A0A3N4JDG6</accession>
<dbReference type="SMART" id="SM00355">
    <property type="entry name" value="ZnF_C2H2"/>
    <property type="match status" value="3"/>
</dbReference>
<evidence type="ECO:0000313" key="4">
    <source>
        <dbReference type="Proteomes" id="UP000276215"/>
    </source>
</evidence>
<evidence type="ECO:0000313" key="3">
    <source>
        <dbReference type="EMBL" id="RPA96315.1"/>
    </source>
</evidence>
<proteinExistence type="predicted"/>
<feature type="compositionally biased region" description="Polar residues" evidence="1">
    <location>
        <begin position="644"/>
        <end position="661"/>
    </location>
</feature>
<dbReference type="PROSITE" id="PS00028">
    <property type="entry name" value="ZINC_FINGER_C2H2_1"/>
    <property type="match status" value="1"/>
</dbReference>
<dbReference type="InterPro" id="IPR058925">
    <property type="entry name" value="zf-C2H2_AcuF"/>
</dbReference>
<dbReference type="STRING" id="1336337.A0A3N4JDG6"/>
<dbReference type="AlphaFoldDB" id="A0A3N4JDG6"/>
<feature type="region of interest" description="Disordered" evidence="1">
    <location>
        <begin position="634"/>
        <end position="661"/>
    </location>
</feature>
<protein>
    <recommendedName>
        <fullName evidence="2">C2H2-type domain-containing protein</fullName>
    </recommendedName>
</protein>
<feature type="domain" description="C2H2-type" evidence="2">
    <location>
        <begin position="402"/>
        <end position="424"/>
    </location>
</feature>
<dbReference type="PANTHER" id="PTHR35391">
    <property type="entry name" value="C2H2-TYPE DOMAIN-CONTAINING PROTEIN-RELATED"/>
    <property type="match status" value="1"/>
</dbReference>
<dbReference type="OrthoDB" id="5412071at2759"/>
<sequence length="733" mass="81902">MDQGLKAADTVADLSQKDNKVTLLASEGHIIRNLYIFCQCAIRAIFSRFDDKHTATREWRELRGRLNIWEDGFSVMEGELDQLFVKTRNKYLRESTCIILCSLARSLSMYMNSIDIQWSPKEILTDMIDIVITLMPETKGFLDSLYDNADGEDCEVEDLMEDINDSIESLYDLVPSTDDLFLSHDNQPQEMLSPRLSSVKSVTPERELAVGVDIYRANIHNKFPGISDDLAMCLAEVNWERWTRVRNMKPQVPGAPINTPSMTKPGAPIEASTVGKYSGLGSPVQTGDVPIFGHRGISDTRSEVSTSFVTLHQTTSGKARIPRPPVEKLSSEITFDCPICYKHLKGITSEGKWKEHVLKDLQPYSCLFSNCPKRNVTFSSKRLWVDHEFLHHRPQKVTMFICRKPCKQKFTERCDMLHHIIYDHLDGAFSESDVKELVDLCKIKVVLKKITCPFCLDQIEETRASIGGHIGTHLDEIALKGLPLDIDASSDISGGTVGAHNADTFDDGRDTQSGILNSNPSTTIYEGGVQCLVAGCKHSTTVFPSELEYRRHALSHQNDKITCPFPHLLEEVPWAETREQGEKKTTSPLKEVRQSREVLESDVGSREERARGEQVLIEERQVHQSFPPAFAPIFRNVRDGEGDSSYTPRGSPSLGPHSQTDGFFTLSRDGLGSHTRPVRLVVDGREFVETGRPQGGNPHGGPPQTNNGYLRASNEPTTAHNTGGPLMPAVSRL</sequence>
<evidence type="ECO:0000256" key="1">
    <source>
        <dbReference type="SAM" id="MobiDB-lite"/>
    </source>
</evidence>
<evidence type="ECO:0000259" key="2">
    <source>
        <dbReference type="PROSITE" id="PS00028"/>
    </source>
</evidence>
<name>A0A3N4JDG6_9PEZI</name>
<dbReference type="Proteomes" id="UP000276215">
    <property type="component" value="Unassembled WGS sequence"/>
</dbReference>
<dbReference type="PANTHER" id="PTHR35391:SF7">
    <property type="entry name" value="C2H2-TYPE DOMAIN-CONTAINING PROTEIN"/>
    <property type="match status" value="1"/>
</dbReference>
<dbReference type="InterPro" id="IPR013087">
    <property type="entry name" value="Znf_C2H2_type"/>
</dbReference>
<dbReference type="Pfam" id="PF26082">
    <property type="entry name" value="zf-C2H2_AcuF"/>
    <property type="match status" value="1"/>
</dbReference>
<gene>
    <name evidence="3" type="ORF">L873DRAFT_1845439</name>
</gene>
<dbReference type="EMBL" id="ML120415">
    <property type="protein sequence ID" value="RPA96315.1"/>
    <property type="molecule type" value="Genomic_DNA"/>
</dbReference>
<feature type="region of interest" description="Disordered" evidence="1">
    <location>
        <begin position="688"/>
        <end position="733"/>
    </location>
</feature>
<keyword evidence="4" id="KW-1185">Reference proteome</keyword>